<dbReference type="Proteomes" id="UP000824105">
    <property type="component" value="Unassembled WGS sequence"/>
</dbReference>
<sequence>MKSMIVYGSEYGTTRRYAESLSRQTGIPAADYKELKDLAGCGLIIHLGGLYAGGVKGLKRTVKLLPPGARLILVTVGLADVTDPENIRNIQTSVQRQLPAPLWKNTQLFHLRGGIDYGKLHFAHKTMMTLLCNQAKRIPEEKRTAEVRAMIETFNAKVDFVDLDALAPVQEAIRTALP</sequence>
<dbReference type="GO" id="GO:0010181">
    <property type="term" value="F:FMN binding"/>
    <property type="evidence" value="ECO:0007669"/>
    <property type="project" value="InterPro"/>
</dbReference>
<evidence type="ECO:0000313" key="2">
    <source>
        <dbReference type="EMBL" id="HIZ61460.1"/>
    </source>
</evidence>
<dbReference type="AlphaFoldDB" id="A0A9D2JN01"/>
<dbReference type="EMBL" id="DXBF01000012">
    <property type="protein sequence ID" value="HIZ61460.1"/>
    <property type="molecule type" value="Genomic_DNA"/>
</dbReference>
<feature type="domain" description="Flavodoxin" evidence="1">
    <location>
        <begin position="4"/>
        <end position="137"/>
    </location>
</feature>
<dbReference type="InterPro" id="IPR029039">
    <property type="entry name" value="Flavoprotein-like_sf"/>
</dbReference>
<dbReference type="SUPFAM" id="SSF52218">
    <property type="entry name" value="Flavoproteins"/>
    <property type="match status" value="1"/>
</dbReference>
<dbReference type="InterPro" id="IPR001226">
    <property type="entry name" value="Flavodoxin_CS"/>
</dbReference>
<dbReference type="PROSITE" id="PS00201">
    <property type="entry name" value="FLAVODOXIN"/>
    <property type="match status" value="1"/>
</dbReference>
<evidence type="ECO:0000259" key="1">
    <source>
        <dbReference type="Pfam" id="PF12724"/>
    </source>
</evidence>
<organism evidence="2 3">
    <name type="scientific">Candidatus Gemmiger avistercoris</name>
    <dbReference type="NCBI Taxonomy" id="2838606"/>
    <lineage>
        <taxon>Bacteria</taxon>
        <taxon>Bacillati</taxon>
        <taxon>Bacillota</taxon>
        <taxon>Clostridia</taxon>
        <taxon>Eubacteriales</taxon>
        <taxon>Gemmiger</taxon>
    </lineage>
</organism>
<accession>A0A9D2JN01</accession>
<reference evidence="2" key="2">
    <citation type="submission" date="2021-04" db="EMBL/GenBank/DDBJ databases">
        <authorList>
            <person name="Gilroy R."/>
        </authorList>
    </citation>
    <scope>NUCLEOTIDE SEQUENCE</scope>
    <source>
        <strain evidence="2">CHK188-11489</strain>
    </source>
</reference>
<comment type="caution">
    <text evidence="2">The sequence shown here is derived from an EMBL/GenBank/DDBJ whole genome shotgun (WGS) entry which is preliminary data.</text>
</comment>
<name>A0A9D2JN01_9FIRM</name>
<reference evidence="2" key="1">
    <citation type="journal article" date="2021" name="PeerJ">
        <title>Extensive microbial diversity within the chicken gut microbiome revealed by metagenomics and culture.</title>
        <authorList>
            <person name="Gilroy R."/>
            <person name="Ravi A."/>
            <person name="Getino M."/>
            <person name="Pursley I."/>
            <person name="Horton D.L."/>
            <person name="Alikhan N.F."/>
            <person name="Baker D."/>
            <person name="Gharbi K."/>
            <person name="Hall N."/>
            <person name="Watson M."/>
            <person name="Adriaenssens E.M."/>
            <person name="Foster-Nyarko E."/>
            <person name="Jarju S."/>
            <person name="Secka A."/>
            <person name="Antonio M."/>
            <person name="Oren A."/>
            <person name="Chaudhuri R.R."/>
            <person name="La Ragione R."/>
            <person name="Hildebrand F."/>
            <person name="Pallen M.J."/>
        </authorList>
    </citation>
    <scope>NUCLEOTIDE SEQUENCE</scope>
    <source>
        <strain evidence="2">CHK188-11489</strain>
    </source>
</reference>
<dbReference type="Pfam" id="PF12724">
    <property type="entry name" value="Flavodoxin_5"/>
    <property type="match status" value="1"/>
</dbReference>
<dbReference type="InterPro" id="IPR026816">
    <property type="entry name" value="Flavodoxin_dom"/>
</dbReference>
<gene>
    <name evidence="2" type="ORF">H9724_01640</name>
</gene>
<proteinExistence type="predicted"/>
<evidence type="ECO:0000313" key="3">
    <source>
        <dbReference type="Proteomes" id="UP000824105"/>
    </source>
</evidence>
<dbReference type="GO" id="GO:0009055">
    <property type="term" value="F:electron transfer activity"/>
    <property type="evidence" value="ECO:0007669"/>
    <property type="project" value="InterPro"/>
</dbReference>
<protein>
    <submittedName>
        <fullName evidence="2">Flavodoxin domain-containing protein</fullName>
    </submittedName>
</protein>